<organism evidence="2">
    <name type="scientific">Tanacetum cinerariifolium</name>
    <name type="common">Dalmatian daisy</name>
    <name type="synonym">Chrysanthemum cinerariifolium</name>
    <dbReference type="NCBI Taxonomy" id="118510"/>
    <lineage>
        <taxon>Eukaryota</taxon>
        <taxon>Viridiplantae</taxon>
        <taxon>Streptophyta</taxon>
        <taxon>Embryophyta</taxon>
        <taxon>Tracheophyta</taxon>
        <taxon>Spermatophyta</taxon>
        <taxon>Magnoliopsida</taxon>
        <taxon>eudicotyledons</taxon>
        <taxon>Gunneridae</taxon>
        <taxon>Pentapetalae</taxon>
        <taxon>asterids</taxon>
        <taxon>campanulids</taxon>
        <taxon>Asterales</taxon>
        <taxon>Asteraceae</taxon>
        <taxon>Asteroideae</taxon>
        <taxon>Anthemideae</taxon>
        <taxon>Anthemidinae</taxon>
        <taxon>Tanacetum</taxon>
    </lineage>
</organism>
<proteinExistence type="predicted"/>
<evidence type="ECO:0000313" key="2">
    <source>
        <dbReference type="EMBL" id="GFD56294.1"/>
    </source>
</evidence>
<accession>A0A699XIF8</accession>
<evidence type="ECO:0000256" key="1">
    <source>
        <dbReference type="SAM" id="MobiDB-lite"/>
    </source>
</evidence>
<name>A0A699XIF8_TANCI</name>
<gene>
    <name evidence="2" type="ORF">Tci_928263</name>
</gene>
<comment type="caution">
    <text evidence="2">The sequence shown here is derived from an EMBL/GenBank/DDBJ whole genome shotgun (WGS) entry which is preliminary data.</text>
</comment>
<sequence>RRKSRLRRPQPLPAQVAHGAARPVSRLQRYHDAAAQQWRRGTAANPANAGAA</sequence>
<dbReference type="AlphaFoldDB" id="A0A699XIF8"/>
<reference evidence="2" key="1">
    <citation type="journal article" date="2019" name="Sci. Rep.">
        <title>Draft genome of Tanacetum cinerariifolium, the natural source of mosquito coil.</title>
        <authorList>
            <person name="Yamashiro T."/>
            <person name="Shiraishi A."/>
            <person name="Satake H."/>
            <person name="Nakayama K."/>
        </authorList>
    </citation>
    <scope>NUCLEOTIDE SEQUENCE</scope>
</reference>
<feature type="region of interest" description="Disordered" evidence="1">
    <location>
        <begin position="1"/>
        <end position="52"/>
    </location>
</feature>
<protein>
    <submittedName>
        <fullName evidence="2">Uncharacterized protein</fullName>
    </submittedName>
</protein>
<feature type="compositionally biased region" description="Low complexity" evidence="1">
    <location>
        <begin position="43"/>
        <end position="52"/>
    </location>
</feature>
<feature type="non-terminal residue" evidence="2">
    <location>
        <position position="1"/>
    </location>
</feature>
<dbReference type="EMBL" id="BKCJ011827844">
    <property type="protein sequence ID" value="GFD56294.1"/>
    <property type="molecule type" value="Genomic_DNA"/>
</dbReference>